<reference evidence="3" key="1">
    <citation type="journal article" date="2023" name="Plant J.">
        <title>The genome of the king protea, Protea cynaroides.</title>
        <authorList>
            <person name="Chang J."/>
            <person name="Duong T.A."/>
            <person name="Schoeman C."/>
            <person name="Ma X."/>
            <person name="Roodt D."/>
            <person name="Barker N."/>
            <person name="Li Z."/>
            <person name="Van de Peer Y."/>
            <person name="Mizrachi E."/>
        </authorList>
    </citation>
    <scope>NUCLEOTIDE SEQUENCE</scope>
    <source>
        <tissue evidence="3">Young leaves</tissue>
    </source>
</reference>
<dbReference type="InterPro" id="IPR011032">
    <property type="entry name" value="GroES-like_sf"/>
</dbReference>
<evidence type="ECO:0000256" key="2">
    <source>
        <dbReference type="ARBA" id="ARBA00022833"/>
    </source>
</evidence>
<dbReference type="AlphaFoldDB" id="A0A9Q0GY79"/>
<sequence>MESVRENVKEVKEGDTMIPTLLTKCQDCRDCNSKKRNKCSKFPFTISSTLPRDSTTRFFDSKGEEVYHFIHVSSFNKYTVVDIANVTKIDPSIPINRACLIGCGISTGKQKSNPKFSDSVASSIKEVFLRFSGARPTENSEASLSNSVTVRQVQCCLQA</sequence>
<dbReference type="PANTHER" id="PTHR43880">
    <property type="entry name" value="ALCOHOL DEHYDROGENASE"/>
    <property type="match status" value="1"/>
</dbReference>
<comment type="caution">
    <text evidence="3">The sequence shown here is derived from an EMBL/GenBank/DDBJ whole genome shotgun (WGS) entry which is preliminary data.</text>
</comment>
<dbReference type="EMBL" id="JAMYWD010000011">
    <property type="protein sequence ID" value="KAJ4954818.1"/>
    <property type="molecule type" value="Genomic_DNA"/>
</dbReference>
<proteinExistence type="predicted"/>
<accession>A0A9Q0GY79</accession>
<evidence type="ECO:0008006" key="5">
    <source>
        <dbReference type="Google" id="ProtNLM"/>
    </source>
</evidence>
<dbReference type="Gene3D" id="3.90.180.10">
    <property type="entry name" value="Medium-chain alcohol dehydrogenases, catalytic domain"/>
    <property type="match status" value="1"/>
</dbReference>
<dbReference type="GO" id="GO:0008270">
    <property type="term" value="F:zinc ion binding"/>
    <property type="evidence" value="ECO:0007669"/>
    <property type="project" value="TreeGrafter"/>
</dbReference>
<keyword evidence="2" id="KW-0862">Zinc</keyword>
<dbReference type="OrthoDB" id="417550at2759"/>
<dbReference type="PANTHER" id="PTHR43880:SF10">
    <property type="entry name" value="ALCOHOL DEHYDROGENASE-LIKE 2"/>
    <property type="match status" value="1"/>
</dbReference>
<dbReference type="GO" id="GO:0046294">
    <property type="term" value="P:formaldehyde catabolic process"/>
    <property type="evidence" value="ECO:0007669"/>
    <property type="project" value="TreeGrafter"/>
</dbReference>
<name>A0A9Q0GY79_9MAGN</name>
<evidence type="ECO:0000313" key="4">
    <source>
        <dbReference type="Proteomes" id="UP001141806"/>
    </source>
</evidence>
<organism evidence="3 4">
    <name type="scientific">Protea cynaroides</name>
    <dbReference type="NCBI Taxonomy" id="273540"/>
    <lineage>
        <taxon>Eukaryota</taxon>
        <taxon>Viridiplantae</taxon>
        <taxon>Streptophyta</taxon>
        <taxon>Embryophyta</taxon>
        <taxon>Tracheophyta</taxon>
        <taxon>Spermatophyta</taxon>
        <taxon>Magnoliopsida</taxon>
        <taxon>Proteales</taxon>
        <taxon>Proteaceae</taxon>
        <taxon>Protea</taxon>
    </lineage>
</organism>
<keyword evidence="4" id="KW-1185">Reference proteome</keyword>
<dbReference type="Proteomes" id="UP001141806">
    <property type="component" value="Unassembled WGS sequence"/>
</dbReference>
<evidence type="ECO:0000256" key="1">
    <source>
        <dbReference type="ARBA" id="ARBA00022723"/>
    </source>
</evidence>
<dbReference type="SUPFAM" id="SSF50129">
    <property type="entry name" value="GroES-like"/>
    <property type="match status" value="1"/>
</dbReference>
<gene>
    <name evidence="3" type="ORF">NE237_011601</name>
</gene>
<dbReference type="GO" id="GO:0005829">
    <property type="term" value="C:cytosol"/>
    <property type="evidence" value="ECO:0007669"/>
    <property type="project" value="TreeGrafter"/>
</dbReference>
<protein>
    <recommendedName>
        <fullName evidence="5">Alcohol dehydrogenase</fullName>
    </recommendedName>
</protein>
<dbReference type="GO" id="GO:0051903">
    <property type="term" value="F:S-(hydroxymethyl)glutathione dehydrogenase [NAD(P)+] activity"/>
    <property type="evidence" value="ECO:0007669"/>
    <property type="project" value="TreeGrafter"/>
</dbReference>
<evidence type="ECO:0000313" key="3">
    <source>
        <dbReference type="EMBL" id="KAJ4954818.1"/>
    </source>
</evidence>
<keyword evidence="1" id="KW-0479">Metal-binding</keyword>